<name>A0A2Y9AY31_9MICO</name>
<evidence type="ECO:0000313" key="2">
    <source>
        <dbReference type="EMBL" id="SSA47447.1"/>
    </source>
</evidence>
<feature type="region of interest" description="Disordered" evidence="1">
    <location>
        <begin position="1"/>
        <end position="49"/>
    </location>
</feature>
<dbReference type="Proteomes" id="UP000250222">
    <property type="component" value="Unassembled WGS sequence"/>
</dbReference>
<gene>
    <name evidence="2" type="ORF">SAMN05216184_1322</name>
</gene>
<reference evidence="2 3" key="1">
    <citation type="submission" date="2016-10" db="EMBL/GenBank/DDBJ databases">
        <authorList>
            <person name="Cai Z."/>
        </authorList>
    </citation>
    <scope>NUCLEOTIDE SEQUENCE [LARGE SCALE GENOMIC DNA]</scope>
    <source>
        <strain evidence="2 3">CGMCC 1.10826</strain>
    </source>
</reference>
<feature type="compositionally biased region" description="Basic residues" evidence="1">
    <location>
        <begin position="40"/>
        <end position="49"/>
    </location>
</feature>
<keyword evidence="3" id="KW-1185">Reference proteome</keyword>
<accession>A0A2Y9AY31</accession>
<sequence length="49" mass="5289">MSATTHAPVEELESDDGLRAARARSPARARTLTHGQRAPLTHRRQSGAP</sequence>
<evidence type="ECO:0000256" key="1">
    <source>
        <dbReference type="SAM" id="MobiDB-lite"/>
    </source>
</evidence>
<dbReference type="AlphaFoldDB" id="A0A2Y9AY31"/>
<evidence type="ECO:0000313" key="3">
    <source>
        <dbReference type="Proteomes" id="UP000250222"/>
    </source>
</evidence>
<dbReference type="EMBL" id="UETB01000032">
    <property type="protein sequence ID" value="SSA47447.1"/>
    <property type="molecule type" value="Genomic_DNA"/>
</dbReference>
<organism evidence="2 3">
    <name type="scientific">Georgenia satyanarayanai</name>
    <dbReference type="NCBI Taxonomy" id="860221"/>
    <lineage>
        <taxon>Bacteria</taxon>
        <taxon>Bacillati</taxon>
        <taxon>Actinomycetota</taxon>
        <taxon>Actinomycetes</taxon>
        <taxon>Micrococcales</taxon>
        <taxon>Bogoriellaceae</taxon>
        <taxon>Georgenia</taxon>
    </lineage>
</organism>
<proteinExistence type="predicted"/>
<protein>
    <submittedName>
        <fullName evidence="2">Uncharacterized protein</fullName>
    </submittedName>
</protein>